<name>A0A1H8B5G7_9BACT</name>
<keyword evidence="2" id="KW-1185">Reference proteome</keyword>
<gene>
    <name evidence="1" type="ORF">SAMN04489760_14516</name>
</gene>
<accession>A0A1H8B5G7</accession>
<evidence type="ECO:0008006" key="3">
    <source>
        <dbReference type="Google" id="ProtNLM"/>
    </source>
</evidence>
<dbReference type="OrthoDB" id="5513669at2"/>
<evidence type="ECO:0000313" key="1">
    <source>
        <dbReference type="EMBL" id="SEM77067.1"/>
    </source>
</evidence>
<sequence>MEPEADKKCVKLRHNPLQIFKASKTPAGLYARKKWLGESDTSEWQDDFHETVLSLMNGQSDDGSWNQSPIESIRRLFGLHLTLRDRTGEIDQALDWLMKHTLNRNILNPAEPIELLAPDAFRELPFTTGGNRHFSLVCATLFLASIFQRGSESSVMTYYRLLSRWVAENTWDMDAWPDISNALRSLIVHSDFSGGLATAALVGHLGEIQDPSGRWPSQIPFLQTVNALAHLRLNVAHRQWVKALMILSNTQNVDGSWGDEDREWNTFLVVHALKNKACL</sequence>
<dbReference type="RefSeq" id="WP_093884849.1">
    <property type="nucleotide sequence ID" value="NZ_FOBS01000045.1"/>
</dbReference>
<dbReference type="Proteomes" id="UP000198744">
    <property type="component" value="Unassembled WGS sequence"/>
</dbReference>
<dbReference type="STRING" id="43775.SAMN04489760_14516"/>
<organism evidence="1 2">
    <name type="scientific">Syntrophus gentianae</name>
    <dbReference type="NCBI Taxonomy" id="43775"/>
    <lineage>
        <taxon>Bacteria</taxon>
        <taxon>Pseudomonadati</taxon>
        <taxon>Thermodesulfobacteriota</taxon>
        <taxon>Syntrophia</taxon>
        <taxon>Syntrophales</taxon>
        <taxon>Syntrophaceae</taxon>
        <taxon>Syntrophus</taxon>
    </lineage>
</organism>
<dbReference type="EMBL" id="FOBS01000045">
    <property type="protein sequence ID" value="SEM77067.1"/>
    <property type="molecule type" value="Genomic_DNA"/>
</dbReference>
<proteinExistence type="predicted"/>
<evidence type="ECO:0000313" key="2">
    <source>
        <dbReference type="Proteomes" id="UP000198744"/>
    </source>
</evidence>
<protein>
    <recommendedName>
        <fullName evidence="3">Prenyltransferase and squalene oxidase repeat-containing protein</fullName>
    </recommendedName>
</protein>
<reference evidence="1 2" key="1">
    <citation type="submission" date="2016-10" db="EMBL/GenBank/DDBJ databases">
        <authorList>
            <person name="de Groot N.N."/>
        </authorList>
    </citation>
    <scope>NUCLEOTIDE SEQUENCE [LARGE SCALE GENOMIC DNA]</scope>
    <source>
        <strain evidence="1 2">DSM 8423</strain>
    </source>
</reference>
<dbReference type="AlphaFoldDB" id="A0A1H8B5G7"/>
<dbReference type="InterPro" id="IPR008930">
    <property type="entry name" value="Terpenoid_cyclase/PrenylTrfase"/>
</dbReference>
<dbReference type="SUPFAM" id="SSF48239">
    <property type="entry name" value="Terpenoid cyclases/Protein prenyltransferases"/>
    <property type="match status" value="1"/>
</dbReference>